<organism evidence="1 2">
    <name type="scientific">Aromia moschata</name>
    <dbReference type="NCBI Taxonomy" id="1265417"/>
    <lineage>
        <taxon>Eukaryota</taxon>
        <taxon>Metazoa</taxon>
        <taxon>Ecdysozoa</taxon>
        <taxon>Arthropoda</taxon>
        <taxon>Hexapoda</taxon>
        <taxon>Insecta</taxon>
        <taxon>Pterygota</taxon>
        <taxon>Neoptera</taxon>
        <taxon>Endopterygota</taxon>
        <taxon>Coleoptera</taxon>
        <taxon>Polyphaga</taxon>
        <taxon>Cucujiformia</taxon>
        <taxon>Chrysomeloidea</taxon>
        <taxon>Cerambycidae</taxon>
        <taxon>Cerambycinae</taxon>
        <taxon>Callichromatini</taxon>
        <taxon>Aromia</taxon>
    </lineage>
</organism>
<evidence type="ECO:0008006" key="3">
    <source>
        <dbReference type="Google" id="ProtNLM"/>
    </source>
</evidence>
<dbReference type="EMBL" id="JAPWTK010000056">
    <property type="protein sequence ID" value="KAJ8953513.1"/>
    <property type="molecule type" value="Genomic_DNA"/>
</dbReference>
<accession>A0AAV8YR81</accession>
<gene>
    <name evidence="1" type="ORF">NQ318_023636</name>
</gene>
<evidence type="ECO:0000313" key="2">
    <source>
        <dbReference type="Proteomes" id="UP001162162"/>
    </source>
</evidence>
<reference evidence="1" key="1">
    <citation type="journal article" date="2023" name="Insect Mol. Biol.">
        <title>Genome sequencing provides insights into the evolution of gene families encoding plant cell wall-degrading enzymes in longhorned beetles.</title>
        <authorList>
            <person name="Shin N.R."/>
            <person name="Okamura Y."/>
            <person name="Kirsch R."/>
            <person name="Pauchet Y."/>
        </authorList>
    </citation>
    <scope>NUCLEOTIDE SEQUENCE</scope>
    <source>
        <strain evidence="1">AMC_N1</strain>
    </source>
</reference>
<keyword evidence="2" id="KW-1185">Reference proteome</keyword>
<evidence type="ECO:0000313" key="1">
    <source>
        <dbReference type="EMBL" id="KAJ8953513.1"/>
    </source>
</evidence>
<protein>
    <recommendedName>
        <fullName evidence="3">DDE-1 domain-containing protein</fullName>
    </recommendedName>
</protein>
<dbReference type="Proteomes" id="UP001162162">
    <property type="component" value="Unassembled WGS sequence"/>
</dbReference>
<sequence>MPILRKCEAPSAIYEMSSNTAPKDAISSSVDGHTTHCKNLEALRLTRENEDILIQLPGHTTHRLQSLDRSFFKPMEVYYCQAAEKWLRSNPGRVITQYHVAGLINEAYSRAAAVENAVNGFKGAGV</sequence>
<comment type="caution">
    <text evidence="1">The sequence shown here is derived from an EMBL/GenBank/DDBJ whole genome shotgun (WGS) entry which is preliminary data.</text>
</comment>
<name>A0AAV8YR81_9CUCU</name>
<dbReference type="AlphaFoldDB" id="A0AAV8YR81"/>
<proteinExistence type="predicted"/>